<accession>A0A8S8ZKU7</accession>
<dbReference type="AlphaFoldDB" id="A0A8S8ZKU7"/>
<dbReference type="OMA" id="RFGRKWK"/>
<evidence type="ECO:0000313" key="3">
    <source>
        <dbReference type="EMBL" id="KAA8629351.1"/>
    </source>
</evidence>
<evidence type="ECO:0000256" key="2">
    <source>
        <dbReference type="SAM" id="Phobius"/>
    </source>
</evidence>
<name>A0A8S8ZKU7_SORMA</name>
<keyword evidence="2" id="KW-1133">Transmembrane helix</keyword>
<proteinExistence type="predicted"/>
<evidence type="ECO:0000256" key="1">
    <source>
        <dbReference type="SAM" id="MobiDB-lite"/>
    </source>
</evidence>
<keyword evidence="2" id="KW-0812">Transmembrane</keyword>
<dbReference type="Proteomes" id="UP000433876">
    <property type="component" value="Unassembled WGS sequence"/>
</dbReference>
<comment type="caution">
    <text evidence="3">The sequence shown here is derived from an EMBL/GenBank/DDBJ whole genome shotgun (WGS) entry which is preliminary data.</text>
</comment>
<feature type="transmembrane region" description="Helical" evidence="2">
    <location>
        <begin position="89"/>
        <end position="112"/>
    </location>
</feature>
<dbReference type="EMBL" id="NMPR01000139">
    <property type="protein sequence ID" value="KAA8629351.1"/>
    <property type="molecule type" value="Genomic_DNA"/>
</dbReference>
<feature type="transmembrane region" description="Helical" evidence="2">
    <location>
        <begin position="124"/>
        <end position="150"/>
    </location>
</feature>
<protein>
    <submittedName>
        <fullName evidence="3">Uncharacterized protein</fullName>
    </submittedName>
</protein>
<evidence type="ECO:0000313" key="4">
    <source>
        <dbReference type="Proteomes" id="UP000433876"/>
    </source>
</evidence>
<dbReference type="VEuPathDB" id="FungiDB:SMAC_01076"/>
<feature type="transmembrane region" description="Helical" evidence="2">
    <location>
        <begin position="204"/>
        <end position="224"/>
    </location>
</feature>
<feature type="transmembrane region" description="Helical" evidence="2">
    <location>
        <begin position="162"/>
        <end position="184"/>
    </location>
</feature>
<organism evidence="3 4">
    <name type="scientific">Sordaria macrospora</name>
    <dbReference type="NCBI Taxonomy" id="5147"/>
    <lineage>
        <taxon>Eukaryota</taxon>
        <taxon>Fungi</taxon>
        <taxon>Dikarya</taxon>
        <taxon>Ascomycota</taxon>
        <taxon>Pezizomycotina</taxon>
        <taxon>Sordariomycetes</taxon>
        <taxon>Sordariomycetidae</taxon>
        <taxon>Sordariales</taxon>
        <taxon>Sordariaceae</taxon>
        <taxon>Sordaria</taxon>
    </lineage>
</organism>
<reference evidence="3 4" key="1">
    <citation type="submission" date="2017-07" db="EMBL/GenBank/DDBJ databases">
        <title>Genome sequence of the Sordaria macrospora wild type strain R19027.</title>
        <authorList>
            <person name="Nowrousian M."/>
            <person name="Teichert I."/>
            <person name="Kueck U."/>
        </authorList>
    </citation>
    <scope>NUCLEOTIDE SEQUENCE [LARGE SCALE GENOMIC DNA]</scope>
    <source>
        <strain evidence="3 4">R19027</strain>
        <tissue evidence="3">Mycelium</tissue>
    </source>
</reference>
<feature type="region of interest" description="Disordered" evidence="1">
    <location>
        <begin position="292"/>
        <end position="311"/>
    </location>
</feature>
<keyword evidence="2" id="KW-0472">Membrane</keyword>
<sequence length="311" mass="33803">MAAAGPPSSTMAAQKRSDHDGIAARQAAPLLPQPLPSPHLITQEKNGAVFQQQQAPVPFGYGTGTYQHFPLRLPGSEIAYSKRWHVVKLAFQTASLVCSAIIFGVGLALGTYASQWGDPWEIPIVFGVEVSAAGLAILWTAAELLTVYASKERRGIHPGAHVGVQLIIVLLASLGAGIGGVFAIQFSDFYDEDETDKPNLLRNLMRTLFAFSIILWIIHFFLFIRACVETHIVNSTNKARRITYVRVPVPVPMPMDQIPQQMVAGQHPMPPQQNMMYNGYYAPVAPQPPAIPVGSQQQPAVPPQGYYASPA</sequence>
<gene>
    <name evidence="3" type="ORF">SMACR_01076</name>
</gene>